<dbReference type="AlphaFoldDB" id="A0AB36ZTV6"/>
<dbReference type="EMBL" id="PTIW01000032">
    <property type="protein sequence ID" value="PPK59368.1"/>
    <property type="molecule type" value="Genomic_DNA"/>
</dbReference>
<evidence type="ECO:0000256" key="5">
    <source>
        <dbReference type="SAM" id="MobiDB-lite"/>
    </source>
</evidence>
<keyword evidence="2 6" id="KW-0812">Transmembrane</keyword>
<dbReference type="GO" id="GO:0009403">
    <property type="term" value="P:toxin biosynthetic process"/>
    <property type="evidence" value="ECO:0007669"/>
    <property type="project" value="InterPro"/>
</dbReference>
<gene>
    <name evidence="7" type="ORF">B0F89_1323</name>
</gene>
<evidence type="ECO:0000256" key="2">
    <source>
        <dbReference type="ARBA" id="ARBA00022692"/>
    </source>
</evidence>
<feature type="transmembrane region" description="Helical" evidence="6">
    <location>
        <begin position="69"/>
        <end position="93"/>
    </location>
</feature>
<feature type="region of interest" description="Disordered" evidence="5">
    <location>
        <begin position="212"/>
        <end position="238"/>
    </location>
</feature>
<name>A0AB36ZTV6_9BACT</name>
<comment type="caution">
    <text evidence="7">The sequence shown here is derived from an EMBL/GenBank/DDBJ whole genome shotgun (WGS) entry which is preliminary data.</text>
</comment>
<feature type="compositionally biased region" description="Polar residues" evidence="5">
    <location>
        <begin position="220"/>
        <end position="238"/>
    </location>
</feature>
<evidence type="ECO:0000256" key="3">
    <source>
        <dbReference type="ARBA" id="ARBA00022989"/>
    </source>
</evidence>
<dbReference type="PANTHER" id="PTHR36926">
    <property type="entry name" value="COLICIN V PRODUCTION PROTEIN"/>
    <property type="match status" value="1"/>
</dbReference>
<sequence length="238" mass="26293">MQEFGIFDMVVAGITVILGLKGLFRGFIKEVLGIVGIIGGIFIASRFSFEVGNLIAPILALDNEATIKLIGFIVALIGFWILVYFIALILSKITDLSGLGAINRLLGFLFGSAKIFLIFSVIAYALYQVQSFKSVIDEKVGNSITFPYLIDVGGYIIKLDTTKVTKNIEDSVDSVVNKTKETINKSIEEKVSQEIDKATNEVVKDATQIQENIDQKEQTTNENEIEVKQTNTQEEIKK</sequence>
<accession>A0AB36ZTV6</accession>
<keyword evidence="3 6" id="KW-1133">Transmembrane helix</keyword>
<dbReference type="GO" id="GO:0016020">
    <property type="term" value="C:membrane"/>
    <property type="evidence" value="ECO:0007669"/>
    <property type="project" value="UniProtKB-SubCell"/>
</dbReference>
<evidence type="ECO:0000313" key="7">
    <source>
        <dbReference type="EMBL" id="PPK59368.1"/>
    </source>
</evidence>
<dbReference type="PANTHER" id="PTHR36926:SF1">
    <property type="entry name" value="COLICIN V PRODUCTION PROTEIN"/>
    <property type="match status" value="1"/>
</dbReference>
<evidence type="ECO:0000256" key="4">
    <source>
        <dbReference type="ARBA" id="ARBA00023136"/>
    </source>
</evidence>
<dbReference type="InterPro" id="IPR003825">
    <property type="entry name" value="Colicin-V_CvpA"/>
</dbReference>
<proteinExistence type="predicted"/>
<reference evidence="7 8" key="1">
    <citation type="submission" date="2018-02" db="EMBL/GenBank/DDBJ databases">
        <title>Subsurface microbial communities from deep shales in Ohio and West Virginia, USA.</title>
        <authorList>
            <person name="Wrighton K."/>
        </authorList>
    </citation>
    <scope>NUCLEOTIDE SEQUENCE [LARGE SCALE GENOMIC DNA]</scope>
    <source>
        <strain evidence="7 8">MARC-MIP3H16</strain>
    </source>
</reference>
<organism evidence="7 8">
    <name type="scientific">Malaciobacter marinus</name>
    <dbReference type="NCBI Taxonomy" id="505249"/>
    <lineage>
        <taxon>Bacteria</taxon>
        <taxon>Pseudomonadati</taxon>
        <taxon>Campylobacterota</taxon>
        <taxon>Epsilonproteobacteria</taxon>
        <taxon>Campylobacterales</taxon>
        <taxon>Arcobacteraceae</taxon>
        <taxon>Malaciobacter</taxon>
    </lineage>
</organism>
<dbReference type="RefSeq" id="WP_104412664.1">
    <property type="nucleotide sequence ID" value="NZ_PTIW01000032.1"/>
</dbReference>
<dbReference type="InterPro" id="IPR052719">
    <property type="entry name" value="CvpA-like"/>
</dbReference>
<comment type="subcellular location">
    <subcellularLocation>
        <location evidence="1">Membrane</location>
        <topology evidence="1">Multi-pass membrane protein</topology>
    </subcellularLocation>
</comment>
<feature type="transmembrane region" description="Helical" evidence="6">
    <location>
        <begin position="31"/>
        <end position="49"/>
    </location>
</feature>
<evidence type="ECO:0000313" key="8">
    <source>
        <dbReference type="Proteomes" id="UP000239861"/>
    </source>
</evidence>
<protein>
    <submittedName>
        <fullName evidence="7">Membrane protein required for colicin V production</fullName>
    </submittedName>
</protein>
<feature type="transmembrane region" description="Helical" evidence="6">
    <location>
        <begin position="105"/>
        <end position="127"/>
    </location>
</feature>
<keyword evidence="4 6" id="KW-0472">Membrane</keyword>
<feature type="transmembrane region" description="Helical" evidence="6">
    <location>
        <begin position="6"/>
        <end position="24"/>
    </location>
</feature>
<dbReference type="Pfam" id="PF02674">
    <property type="entry name" value="Colicin_V"/>
    <property type="match status" value="1"/>
</dbReference>
<evidence type="ECO:0000256" key="6">
    <source>
        <dbReference type="SAM" id="Phobius"/>
    </source>
</evidence>
<dbReference type="Proteomes" id="UP000239861">
    <property type="component" value="Unassembled WGS sequence"/>
</dbReference>
<evidence type="ECO:0000256" key="1">
    <source>
        <dbReference type="ARBA" id="ARBA00004141"/>
    </source>
</evidence>